<dbReference type="Pfam" id="PF13474">
    <property type="entry name" value="SnoaL_3"/>
    <property type="match status" value="1"/>
</dbReference>
<evidence type="ECO:0000313" key="4">
    <source>
        <dbReference type="Proteomes" id="UP000514509"/>
    </source>
</evidence>
<evidence type="ECO:0000313" key="3">
    <source>
        <dbReference type="EMBL" id="QMU28335.1"/>
    </source>
</evidence>
<evidence type="ECO:0000256" key="1">
    <source>
        <dbReference type="SAM" id="Coils"/>
    </source>
</evidence>
<dbReference type="Gene3D" id="3.10.450.50">
    <property type="match status" value="1"/>
</dbReference>
<proteinExistence type="predicted"/>
<organism evidence="3 4">
    <name type="scientific">Adhaeribacter radiodurans</name>
    <dbReference type="NCBI Taxonomy" id="2745197"/>
    <lineage>
        <taxon>Bacteria</taxon>
        <taxon>Pseudomonadati</taxon>
        <taxon>Bacteroidota</taxon>
        <taxon>Cytophagia</taxon>
        <taxon>Cytophagales</taxon>
        <taxon>Hymenobacteraceae</taxon>
        <taxon>Adhaeribacter</taxon>
    </lineage>
</organism>
<keyword evidence="4" id="KW-1185">Reference proteome</keyword>
<dbReference type="SUPFAM" id="SSF54427">
    <property type="entry name" value="NTF2-like"/>
    <property type="match status" value="1"/>
</dbReference>
<dbReference type="RefSeq" id="WP_182415522.1">
    <property type="nucleotide sequence ID" value="NZ_CP055153.1"/>
</dbReference>
<dbReference type="EMBL" id="CP055153">
    <property type="protein sequence ID" value="QMU28335.1"/>
    <property type="molecule type" value="Genomic_DNA"/>
</dbReference>
<sequence length="664" mass="76806">MTLQKEQALLDAYEKFIQLNLGNVPLELAPGLVAENMMIYDTAKDERVFSLKDYLQIVSNQREQSKGHIVQIAATPVFHKTSAKEDVATIVTKLILKIMVEGNQHEICIRLTTVMEFQNEQWLAVHVHASKSDDRSTSGGTLHLKEWESKNEQLQQLVNEKTADLEHKNRQLEIEAALERVRAKMMAMHKSEELKEVIQLILDQLCGLQFNIDSASFVVDFRKSLDLRVWVAAPGQQYASLINLPYIDHPIFKRLVEAQEKEEHFYALTCTTEEKNRFFDHFFKYAPVTEERRKVMYSSTGWTQSSVLMKTVALNIYNYSGIPFSEEQNITVLRFGNVFEQTFTRFLDLQKAEEQAREAQIETALERVRSCSMAMQKSEELREVIQLVLDRLCDLNFNIHSASFAVELNESNDLRVWVAAPGQQYASRINFPYLNHLIFNRYVEAKEKGEEFYILTCTKEEKNRFFDHFFKYAPVPEDRRNIVYSSNGWAQSSMLMKTVALNIQNYDGVLYSEEQNNTLKRFGKVFEQTYTRFLDLQKAEAGAKEAVRQASLDRVRAEIASMRTTSDLERITPLIWKELSVLNVAFIRCGVFIMSEEQQQAHVYLSTPDGKAIAAFQLPFKNTELIEGVLSHWRNNRIFVDHWDAQKFAAWTKSLVEASLIKKG</sequence>
<evidence type="ECO:0000259" key="2">
    <source>
        <dbReference type="Pfam" id="PF13474"/>
    </source>
</evidence>
<feature type="domain" description="SnoaL-like" evidence="2">
    <location>
        <begin position="32"/>
        <end position="130"/>
    </location>
</feature>
<accession>A0A7L7L731</accession>
<name>A0A7L7L731_9BACT</name>
<reference evidence="3 4" key="1">
    <citation type="submission" date="2020-08" db="EMBL/GenBank/DDBJ databases">
        <title>Adhaeribacter dokdonensis sp. nov., isolated from the rhizosphere of Elymus tsukushiensis, a plant native to the Dokdo Islands, Republic of Korea.</title>
        <authorList>
            <person name="Ghim S.Y."/>
        </authorList>
    </citation>
    <scope>NUCLEOTIDE SEQUENCE [LARGE SCALE GENOMIC DNA]</scope>
    <source>
        <strain evidence="3 4">KUDC8001</strain>
    </source>
</reference>
<dbReference type="InterPro" id="IPR032710">
    <property type="entry name" value="NTF2-like_dom_sf"/>
</dbReference>
<dbReference type="AlphaFoldDB" id="A0A7L7L731"/>
<gene>
    <name evidence="3" type="ORF">HUW48_09950</name>
</gene>
<feature type="coiled-coil region" evidence="1">
    <location>
        <begin position="144"/>
        <end position="175"/>
    </location>
</feature>
<dbReference type="Proteomes" id="UP000514509">
    <property type="component" value="Chromosome"/>
</dbReference>
<dbReference type="KEGG" id="add:HUW48_09950"/>
<keyword evidence="1" id="KW-0175">Coiled coil</keyword>
<protein>
    <submittedName>
        <fullName evidence="3">Nuclear transport factor 2 family protein</fullName>
    </submittedName>
</protein>
<dbReference type="InterPro" id="IPR037401">
    <property type="entry name" value="SnoaL-like"/>
</dbReference>